<dbReference type="PANTHER" id="PTHR38340">
    <property type="entry name" value="S-LAYER PROTEIN"/>
    <property type="match status" value="1"/>
</dbReference>
<dbReference type="PRINTS" id="PR00313">
    <property type="entry name" value="CABNDNGRPT"/>
</dbReference>
<protein>
    <submittedName>
        <fullName evidence="5">DUF4214 domain-containing protein</fullName>
    </submittedName>
</protein>
<dbReference type="Pfam" id="PF13946">
    <property type="entry name" value="DUF4214"/>
    <property type="match status" value="1"/>
</dbReference>
<dbReference type="InterPro" id="IPR018511">
    <property type="entry name" value="Hemolysin-typ_Ca-bd_CS"/>
</dbReference>
<dbReference type="InterPro" id="IPR001343">
    <property type="entry name" value="Hemolysn_Ca-bd"/>
</dbReference>
<reference evidence="5 6" key="1">
    <citation type="submission" date="2019-03" db="EMBL/GenBank/DDBJ databases">
        <title>Draft Genome Sequence of Duganella callidus sp. nov., a Novel Duganella Species Isolated from Cultivated Soil.</title>
        <authorList>
            <person name="Raths R."/>
            <person name="Peta V."/>
            <person name="Bucking H."/>
        </authorList>
    </citation>
    <scope>NUCLEOTIDE SEQUENCE [LARGE SCALE GENOMIC DNA]</scope>
    <source>
        <strain evidence="5 6">DN04</strain>
    </source>
</reference>
<dbReference type="AlphaFoldDB" id="A0A4Y9S0E3"/>
<dbReference type="GO" id="GO:0005509">
    <property type="term" value="F:calcium ion binding"/>
    <property type="evidence" value="ECO:0007669"/>
    <property type="project" value="InterPro"/>
</dbReference>
<accession>A0A4Y9S0E3</accession>
<keyword evidence="6" id="KW-1185">Reference proteome</keyword>
<evidence type="ECO:0000256" key="1">
    <source>
        <dbReference type="ARBA" id="ARBA00004613"/>
    </source>
</evidence>
<dbReference type="Pfam" id="PF19078">
    <property type="entry name" value="Big_12"/>
    <property type="match status" value="2"/>
</dbReference>
<sequence>MLLVVADQLVQHAHHVVAVADLAADGGRAAPAGGELVQVSFDDGASWQTASVSGTTWSLAHTLSGSGVLRVRVADAAGNHSAETVTPYVFDNTAPTVAISSDVAVANGVAPAVITFTFSEAPSGFNAAAISVSGGTLGALTATADPRVYTATFTPSAGVAAGSATISVSGAYQDAAGNGGSGGAIPSLQIDTVAPTAAAAGGVAFSNDTGASGDLVTNDPNQSLSGTLSAPLAAGEVVQVSLDGGTSWSVASVSGTSWTLAGRTLQTGTRLMMVRVADAAGNYSTPQTTQYTLDTTAPTVGISSNLGTVREGQSATITLTLSDPAALTLADIAVSGGVVSNFSGSGTSYTFTVTPPANSTTPVTVNVAGHVFSDSAGNSNTAGSLQLAVNTSPASGPGTPATVDGVVISTTTGTDPLTGLAIRTVTVPVVTSSRPEDTNTSHATLADIPLGLAAANGNPATSLVVSVPVGVGFAAAGPAVLLSGAVAVTDLIGRIDDHTVSGQATQLAMTSQAQQFLDSLAGGTLLQHATLTMSADATAASATAIINGADLTASGGTLQPFATGATATALVIDARALPQGIGLQLDNVEFAAIIGAANVSGGAGRNFIIGDNANQHIVLGTGADNDTVYGNDGDDVIATAAGNDALDGGNGADILAGGAGNDTLNGGAGNDVLQGGRSDTGQWQFYLKDGHVVGVHQMALAGGGASETVADVDLNNSVARLGFVGTDGARLQELSLLYHAAFHRAPDLAGLSFFAARGDLTIQQIATGFLLPEEATAAAGALMNLNNHDYVARLLQNTLGTAPTEAALAPFVARLDSAAAGDLGARAAVLADIALSAQHRALWVTDNGVALGGELLTQEQGWIAHSGDDRLVSGSGADLLVGGDGTDTVVYSGAAGAYTLSLSSAGDVRIGKPEGGLDVIRQIEKGEFNGTTLDLNFTQAATASLQELGMYYHLTLGRAGDYAGFLHWMDSGLQGAALASGFIQSAEFSQRYGNLDDNAFITLLYQNTVNRAPDAATLAQLDAYLGDHSRAELVAQLAQDVTLVGSQYGANGLGLIGGL</sequence>
<dbReference type="OrthoDB" id="8689919at2"/>
<dbReference type="Pfam" id="PF00353">
    <property type="entry name" value="HemolysinCabind"/>
    <property type="match status" value="3"/>
</dbReference>
<dbReference type="InterPro" id="IPR044048">
    <property type="entry name" value="Big_12"/>
</dbReference>
<evidence type="ECO:0000313" key="6">
    <source>
        <dbReference type="Proteomes" id="UP000297729"/>
    </source>
</evidence>
<dbReference type="PANTHER" id="PTHR38340:SF1">
    <property type="entry name" value="S-LAYER PROTEIN"/>
    <property type="match status" value="1"/>
</dbReference>
<dbReference type="InterPro" id="IPR025282">
    <property type="entry name" value="DUF4214"/>
</dbReference>
<dbReference type="EMBL" id="SPVG01000263">
    <property type="protein sequence ID" value="TFW14850.1"/>
    <property type="molecule type" value="Genomic_DNA"/>
</dbReference>
<evidence type="ECO:0000259" key="3">
    <source>
        <dbReference type="Pfam" id="PF13946"/>
    </source>
</evidence>
<keyword evidence="2" id="KW-0964">Secreted</keyword>
<name>A0A4Y9S0E3_9BURK</name>
<dbReference type="RefSeq" id="WP_135204714.1">
    <property type="nucleotide sequence ID" value="NZ_SPVG01000263.1"/>
</dbReference>
<dbReference type="PROSITE" id="PS00330">
    <property type="entry name" value="HEMOLYSIN_CALCIUM"/>
    <property type="match status" value="4"/>
</dbReference>
<feature type="domain" description="Bacterial Ig-like" evidence="4">
    <location>
        <begin position="91"/>
        <end position="183"/>
    </location>
</feature>
<feature type="domain" description="DUF4214" evidence="3">
    <location>
        <begin position="979"/>
        <end position="1035"/>
    </location>
</feature>
<dbReference type="InterPro" id="IPR013783">
    <property type="entry name" value="Ig-like_fold"/>
</dbReference>
<gene>
    <name evidence="5" type="ORF">E4L98_27445</name>
</gene>
<dbReference type="Proteomes" id="UP000297729">
    <property type="component" value="Unassembled WGS sequence"/>
</dbReference>
<comment type="caution">
    <text evidence="5">The sequence shown here is derived from an EMBL/GenBank/DDBJ whole genome shotgun (WGS) entry which is preliminary data.</text>
</comment>
<proteinExistence type="predicted"/>
<dbReference type="InterPro" id="IPR011049">
    <property type="entry name" value="Serralysin-like_metalloprot_C"/>
</dbReference>
<dbReference type="InterPro" id="IPR014756">
    <property type="entry name" value="Ig_E-set"/>
</dbReference>
<comment type="subcellular location">
    <subcellularLocation>
        <location evidence="1">Secreted</location>
    </subcellularLocation>
</comment>
<dbReference type="InterPro" id="IPR050557">
    <property type="entry name" value="RTX_toxin/Mannuronan_C5-epim"/>
</dbReference>
<dbReference type="Gene3D" id="2.60.40.10">
    <property type="entry name" value="Immunoglobulins"/>
    <property type="match status" value="1"/>
</dbReference>
<evidence type="ECO:0000313" key="5">
    <source>
        <dbReference type="EMBL" id="TFW14850.1"/>
    </source>
</evidence>
<dbReference type="Gene3D" id="2.150.10.10">
    <property type="entry name" value="Serralysin-like metalloprotease, C-terminal"/>
    <property type="match status" value="2"/>
</dbReference>
<dbReference type="SUPFAM" id="SSF81296">
    <property type="entry name" value="E set domains"/>
    <property type="match status" value="1"/>
</dbReference>
<evidence type="ECO:0000259" key="4">
    <source>
        <dbReference type="Pfam" id="PF19078"/>
    </source>
</evidence>
<evidence type="ECO:0000256" key="2">
    <source>
        <dbReference type="ARBA" id="ARBA00022525"/>
    </source>
</evidence>
<dbReference type="GO" id="GO:0005576">
    <property type="term" value="C:extracellular region"/>
    <property type="evidence" value="ECO:0007669"/>
    <property type="project" value="UniProtKB-SubCell"/>
</dbReference>
<organism evidence="5 6">
    <name type="scientific">Duganella callida</name>
    <dbReference type="NCBI Taxonomy" id="2561932"/>
    <lineage>
        <taxon>Bacteria</taxon>
        <taxon>Pseudomonadati</taxon>
        <taxon>Pseudomonadota</taxon>
        <taxon>Betaproteobacteria</taxon>
        <taxon>Burkholderiales</taxon>
        <taxon>Oxalobacteraceae</taxon>
        <taxon>Telluria group</taxon>
        <taxon>Duganella</taxon>
    </lineage>
</organism>
<feature type="domain" description="Bacterial Ig-like" evidence="4">
    <location>
        <begin position="294"/>
        <end position="384"/>
    </location>
</feature>
<dbReference type="SUPFAM" id="SSF51120">
    <property type="entry name" value="beta-Roll"/>
    <property type="match status" value="2"/>
</dbReference>